<reference evidence="1 2" key="1">
    <citation type="submission" date="2022-12" db="EMBL/GenBank/DDBJ databases">
        <title>Draft genome sequence of Paenibacillus sp. dW9.</title>
        <authorList>
            <person name="Choi E.-W."/>
            <person name="Kim D.-U."/>
        </authorList>
    </citation>
    <scope>NUCLEOTIDE SEQUENCE [LARGE SCALE GENOMIC DNA]</scope>
    <source>
        <strain evidence="2">dW9</strain>
    </source>
</reference>
<proteinExistence type="predicted"/>
<name>A0ABT4Q5H6_9BACL</name>
<evidence type="ECO:0000313" key="2">
    <source>
        <dbReference type="Proteomes" id="UP001527882"/>
    </source>
</evidence>
<dbReference type="RefSeq" id="WP_269880504.1">
    <property type="nucleotide sequence ID" value="NZ_JAQAGZ010000003.1"/>
</dbReference>
<gene>
    <name evidence="1" type="ORF">O9H85_06685</name>
</gene>
<protein>
    <recommendedName>
        <fullName evidence="3">N-acetyltransferase domain-containing protein</fullName>
    </recommendedName>
</protein>
<comment type="caution">
    <text evidence="1">The sequence shown here is derived from an EMBL/GenBank/DDBJ whole genome shotgun (WGS) entry which is preliminary data.</text>
</comment>
<dbReference type="Proteomes" id="UP001527882">
    <property type="component" value="Unassembled WGS sequence"/>
</dbReference>
<keyword evidence="2" id="KW-1185">Reference proteome</keyword>
<evidence type="ECO:0008006" key="3">
    <source>
        <dbReference type="Google" id="ProtNLM"/>
    </source>
</evidence>
<dbReference type="EMBL" id="JAQAGZ010000003">
    <property type="protein sequence ID" value="MCZ8512117.1"/>
    <property type="molecule type" value="Genomic_DNA"/>
</dbReference>
<evidence type="ECO:0000313" key="1">
    <source>
        <dbReference type="EMBL" id="MCZ8512117.1"/>
    </source>
</evidence>
<organism evidence="1 2">
    <name type="scientific">Paenibacillus gyeongsangnamensis</name>
    <dbReference type="NCBI Taxonomy" id="3388067"/>
    <lineage>
        <taxon>Bacteria</taxon>
        <taxon>Bacillati</taxon>
        <taxon>Bacillota</taxon>
        <taxon>Bacilli</taxon>
        <taxon>Bacillales</taxon>
        <taxon>Paenibacillaceae</taxon>
        <taxon>Paenibacillus</taxon>
    </lineage>
</organism>
<sequence length="341" mass="38826">MSELVLRPDIRTSGGEVCDIVYRDQFVGTLTLVYREGDKMAGALQLETEVLSEREKDVVCDHVHQYVQGLIDAMRLKECEVMVTFSNYDHVIASEGSSVDPRMPGVDVEEDLDYESDWIDYDTRFEDEPGEQDVYTLTGLDLAVTSETRNTVEYRIYEGEHWIADAFVRIDGREVTGFVDWSVEPTEEEMDETADLLAGDLEDREVVSFVIDMKLDGDILETIELTHDDLLEDAADFDSEVPGEKYNVILARDDGDVLSYEIYQPSRSGLPIGTATVDISDKQLSGFVDFREPGSAGDREAIAMMLMQELEKEKDYDLINLSMMHKNRLIEEMFFETEQLH</sequence>
<accession>A0ABT4Q5H6</accession>